<sequence>MASVNTANLDEVFKYLRENKPITSDLIKKSSADYENIKVVLRNVEEKKTDGQKPDPGSDVYKCPLCQKDIPYPAPPTNKNQEEIDRLTQELDARTRQCQQMEQHIATQDQKMAKLRQTSGHRSPGPPPARVVDPGDPNRAQQVGEQYEDLYDTEWTGAFKFLDNTMNLREDKVLDTLLRILRAAYSFCDDIARAQMMNMEGELYCPLSTWTEDARVDFIGRKTTFPQKSARIAHTYRKSTSAECVPAIQNAFIAQILPEFMDPTLYNNRHVLSYVKRCVEITWYMVIQETPMVLISKVNRKSQFDRNLFRYYSNQGDKFDFVVWPALLMYTEGPIIIKGFAYALDPNRSIPNVRETEMETNRIPPKGKENMVGSELNQGLAGGTPWGSNYFSNAGTPSVDLPPLPLENVSPTRVSPGRASREEQRQLTAAWKGKEKPTARP</sequence>
<dbReference type="Pfam" id="PF16026">
    <property type="entry name" value="MIEAP"/>
    <property type="match status" value="1"/>
</dbReference>
<dbReference type="Proteomes" id="UP000242188">
    <property type="component" value="Unassembled WGS sequence"/>
</dbReference>
<dbReference type="OrthoDB" id="6058562at2759"/>
<feature type="domain" description="Mitochondria-eating protein C-terminal" evidence="2">
    <location>
        <begin position="140"/>
        <end position="341"/>
    </location>
</feature>
<proteinExistence type="predicted"/>
<name>A0A210PJ09_MIZYE</name>
<organism evidence="3 4">
    <name type="scientific">Mizuhopecten yessoensis</name>
    <name type="common">Japanese scallop</name>
    <name type="synonym">Patinopecten yessoensis</name>
    <dbReference type="NCBI Taxonomy" id="6573"/>
    <lineage>
        <taxon>Eukaryota</taxon>
        <taxon>Metazoa</taxon>
        <taxon>Spiralia</taxon>
        <taxon>Lophotrochozoa</taxon>
        <taxon>Mollusca</taxon>
        <taxon>Bivalvia</taxon>
        <taxon>Autobranchia</taxon>
        <taxon>Pteriomorphia</taxon>
        <taxon>Pectinida</taxon>
        <taxon>Pectinoidea</taxon>
        <taxon>Pectinidae</taxon>
        <taxon>Mizuhopecten</taxon>
    </lineage>
</organism>
<keyword evidence="4" id="KW-1185">Reference proteome</keyword>
<dbReference type="EMBL" id="NEDP02076608">
    <property type="protein sequence ID" value="OWF36478.1"/>
    <property type="molecule type" value="Genomic_DNA"/>
</dbReference>
<feature type="region of interest" description="Disordered" evidence="1">
    <location>
        <begin position="356"/>
        <end position="378"/>
    </location>
</feature>
<comment type="caution">
    <text evidence="3">The sequence shown here is derived from an EMBL/GenBank/DDBJ whole genome shotgun (WGS) entry which is preliminary data.</text>
</comment>
<feature type="compositionally biased region" description="Basic and acidic residues" evidence="1">
    <location>
        <begin position="432"/>
        <end position="441"/>
    </location>
</feature>
<gene>
    <name evidence="3" type="ORF">KP79_PYT03163</name>
</gene>
<feature type="compositionally biased region" description="Polar residues" evidence="1">
    <location>
        <begin position="105"/>
        <end position="121"/>
    </location>
</feature>
<evidence type="ECO:0000256" key="1">
    <source>
        <dbReference type="SAM" id="MobiDB-lite"/>
    </source>
</evidence>
<protein>
    <recommendedName>
        <fullName evidence="2">Mitochondria-eating protein C-terminal domain-containing protein</fullName>
    </recommendedName>
</protein>
<reference evidence="3 4" key="1">
    <citation type="journal article" date="2017" name="Nat. Ecol. Evol.">
        <title>Scallop genome provides insights into evolution of bilaterian karyotype and development.</title>
        <authorList>
            <person name="Wang S."/>
            <person name="Zhang J."/>
            <person name="Jiao W."/>
            <person name="Li J."/>
            <person name="Xun X."/>
            <person name="Sun Y."/>
            <person name="Guo X."/>
            <person name="Huan P."/>
            <person name="Dong B."/>
            <person name="Zhang L."/>
            <person name="Hu X."/>
            <person name="Sun X."/>
            <person name="Wang J."/>
            <person name="Zhao C."/>
            <person name="Wang Y."/>
            <person name="Wang D."/>
            <person name="Huang X."/>
            <person name="Wang R."/>
            <person name="Lv J."/>
            <person name="Li Y."/>
            <person name="Zhang Z."/>
            <person name="Liu B."/>
            <person name="Lu W."/>
            <person name="Hui Y."/>
            <person name="Liang J."/>
            <person name="Zhou Z."/>
            <person name="Hou R."/>
            <person name="Li X."/>
            <person name="Liu Y."/>
            <person name="Li H."/>
            <person name="Ning X."/>
            <person name="Lin Y."/>
            <person name="Zhao L."/>
            <person name="Xing Q."/>
            <person name="Dou J."/>
            <person name="Li Y."/>
            <person name="Mao J."/>
            <person name="Guo H."/>
            <person name="Dou H."/>
            <person name="Li T."/>
            <person name="Mu C."/>
            <person name="Jiang W."/>
            <person name="Fu Q."/>
            <person name="Fu X."/>
            <person name="Miao Y."/>
            <person name="Liu J."/>
            <person name="Yu Q."/>
            <person name="Li R."/>
            <person name="Liao H."/>
            <person name="Li X."/>
            <person name="Kong Y."/>
            <person name="Jiang Z."/>
            <person name="Chourrout D."/>
            <person name="Li R."/>
            <person name="Bao Z."/>
        </authorList>
    </citation>
    <scope>NUCLEOTIDE SEQUENCE [LARGE SCALE GENOMIC DNA]</scope>
    <source>
        <strain evidence="3 4">PY_sf001</strain>
    </source>
</reference>
<evidence type="ECO:0000313" key="4">
    <source>
        <dbReference type="Proteomes" id="UP000242188"/>
    </source>
</evidence>
<dbReference type="InterPro" id="IPR031981">
    <property type="entry name" value="MIEAP_C"/>
</dbReference>
<feature type="region of interest" description="Disordered" evidence="1">
    <location>
        <begin position="105"/>
        <end position="140"/>
    </location>
</feature>
<evidence type="ECO:0000313" key="3">
    <source>
        <dbReference type="EMBL" id="OWF36478.1"/>
    </source>
</evidence>
<dbReference type="AlphaFoldDB" id="A0A210PJ09"/>
<feature type="region of interest" description="Disordered" evidence="1">
    <location>
        <begin position="400"/>
        <end position="441"/>
    </location>
</feature>
<accession>A0A210PJ09</accession>
<evidence type="ECO:0000259" key="2">
    <source>
        <dbReference type="Pfam" id="PF16026"/>
    </source>
</evidence>